<keyword evidence="5" id="KW-0653">Protein transport</keyword>
<comment type="similarity">
    <text evidence="2">Belongs to the FliH family.</text>
</comment>
<dbReference type="GO" id="GO:0005829">
    <property type="term" value="C:cytosol"/>
    <property type="evidence" value="ECO:0007669"/>
    <property type="project" value="TreeGrafter"/>
</dbReference>
<evidence type="ECO:0000256" key="3">
    <source>
        <dbReference type="ARBA" id="ARBA00022448"/>
    </source>
</evidence>
<accession>A0A9E8MN23</accession>
<dbReference type="PANTHER" id="PTHR34982:SF1">
    <property type="entry name" value="FLAGELLAR ASSEMBLY PROTEIN FLIH"/>
    <property type="match status" value="1"/>
</dbReference>
<sequence>MSETVAARPHLFPRIDGAGEHAARGYAEGYAAGLRAAVVESARRLSALEAAAAERRRRDDESTATALAALDAAASAWSARVVQQRESVERALAETAVELAAAIVGSAALDLDAAARAAIDRVLAHEESPRLTAVRLHPDDLALVAGLLEAGSAPPLVGDPRVRRGDAVGDFVDGELDARLTTALDRCRALLAEGGRA</sequence>
<dbReference type="RefSeq" id="WP_267781526.1">
    <property type="nucleotide sequence ID" value="NZ_CP113089.1"/>
</dbReference>
<dbReference type="InterPro" id="IPR051472">
    <property type="entry name" value="T3SS_Stator/FliH"/>
</dbReference>
<reference evidence="8" key="1">
    <citation type="submission" date="2022-11" db="EMBL/GenBank/DDBJ databases">
        <title>Description of Microcella daejonensis nov. sp, isolated from riverside soil.</title>
        <authorList>
            <person name="Molina K.M."/>
            <person name="Kim S.B."/>
        </authorList>
    </citation>
    <scope>NUCLEOTIDE SEQUENCE</scope>
    <source>
        <strain evidence="8">MMS21-STM12</strain>
    </source>
</reference>
<evidence type="ECO:0000313" key="9">
    <source>
        <dbReference type="Proteomes" id="UP001164706"/>
    </source>
</evidence>
<dbReference type="EMBL" id="CP113089">
    <property type="protein sequence ID" value="WAB81736.1"/>
    <property type="molecule type" value="Genomic_DNA"/>
</dbReference>
<evidence type="ECO:0000256" key="1">
    <source>
        <dbReference type="ARBA" id="ARBA00003041"/>
    </source>
</evidence>
<keyword evidence="9" id="KW-1185">Reference proteome</keyword>
<keyword evidence="6" id="KW-1006">Bacterial flagellum protein export</keyword>
<dbReference type="InterPro" id="IPR018035">
    <property type="entry name" value="Flagellar_FliH/T3SS_HrpE"/>
</dbReference>
<dbReference type="KEGG" id="mdb:OVN18_01570"/>
<evidence type="ECO:0000256" key="5">
    <source>
        <dbReference type="ARBA" id="ARBA00022927"/>
    </source>
</evidence>
<keyword evidence="3" id="KW-0813">Transport</keyword>
<name>A0A9E8MN23_9MICO</name>
<evidence type="ECO:0000256" key="4">
    <source>
        <dbReference type="ARBA" id="ARBA00022795"/>
    </source>
</evidence>
<evidence type="ECO:0000259" key="7">
    <source>
        <dbReference type="Pfam" id="PF02108"/>
    </source>
</evidence>
<dbReference type="AlphaFoldDB" id="A0A9E8MN23"/>
<feature type="domain" description="Flagellar assembly protein FliH/Type III secretion system HrpE" evidence="7">
    <location>
        <begin position="67"/>
        <end position="186"/>
    </location>
</feature>
<proteinExistence type="inferred from homology"/>
<dbReference type="GO" id="GO:0044781">
    <property type="term" value="P:bacterial-type flagellum organization"/>
    <property type="evidence" value="ECO:0007669"/>
    <property type="project" value="UniProtKB-KW"/>
</dbReference>
<evidence type="ECO:0000256" key="2">
    <source>
        <dbReference type="ARBA" id="ARBA00006602"/>
    </source>
</evidence>
<dbReference type="Pfam" id="PF02108">
    <property type="entry name" value="FliH"/>
    <property type="match status" value="1"/>
</dbReference>
<evidence type="ECO:0000313" key="8">
    <source>
        <dbReference type="EMBL" id="WAB81736.1"/>
    </source>
</evidence>
<dbReference type="PANTHER" id="PTHR34982">
    <property type="entry name" value="YOP PROTEINS TRANSLOCATION PROTEIN L"/>
    <property type="match status" value="1"/>
</dbReference>
<comment type="function">
    <text evidence="1">Needed for flagellar regrowth and assembly.</text>
</comment>
<dbReference type="GO" id="GO:0015031">
    <property type="term" value="P:protein transport"/>
    <property type="evidence" value="ECO:0007669"/>
    <property type="project" value="UniProtKB-KW"/>
</dbReference>
<protein>
    <submittedName>
        <fullName evidence="8">FliH/SctL family protein</fullName>
    </submittedName>
</protein>
<gene>
    <name evidence="8" type="ORF">OVN18_01570</name>
</gene>
<evidence type="ECO:0000256" key="6">
    <source>
        <dbReference type="ARBA" id="ARBA00023225"/>
    </source>
</evidence>
<keyword evidence="4" id="KW-1005">Bacterial flagellum biogenesis</keyword>
<dbReference type="Proteomes" id="UP001164706">
    <property type="component" value="Chromosome"/>
</dbReference>
<organism evidence="8 9">
    <name type="scientific">Microcella daejeonensis</name>
    <dbReference type="NCBI Taxonomy" id="2994971"/>
    <lineage>
        <taxon>Bacteria</taxon>
        <taxon>Bacillati</taxon>
        <taxon>Actinomycetota</taxon>
        <taxon>Actinomycetes</taxon>
        <taxon>Micrococcales</taxon>
        <taxon>Microbacteriaceae</taxon>
        <taxon>Microcella</taxon>
    </lineage>
</organism>